<evidence type="ECO:0000313" key="3">
    <source>
        <dbReference type="Proteomes" id="UP001469553"/>
    </source>
</evidence>
<accession>A0ABV0YF81</accession>
<dbReference type="Proteomes" id="UP001469553">
    <property type="component" value="Unassembled WGS sequence"/>
</dbReference>
<gene>
    <name evidence="2" type="ORF">AMECASPLE_020008</name>
</gene>
<reference evidence="2 3" key="1">
    <citation type="submission" date="2021-06" db="EMBL/GenBank/DDBJ databases">
        <authorList>
            <person name="Palmer J.M."/>
        </authorList>
    </citation>
    <scope>NUCLEOTIDE SEQUENCE [LARGE SCALE GENOMIC DNA]</scope>
    <source>
        <strain evidence="2 3">AS_MEX2019</strain>
        <tissue evidence="2">Muscle</tissue>
    </source>
</reference>
<feature type="compositionally biased region" description="Basic and acidic residues" evidence="1">
    <location>
        <begin position="59"/>
        <end position="73"/>
    </location>
</feature>
<feature type="region of interest" description="Disordered" evidence="1">
    <location>
        <begin position="59"/>
        <end position="105"/>
    </location>
</feature>
<comment type="caution">
    <text evidence="2">The sequence shown here is derived from an EMBL/GenBank/DDBJ whole genome shotgun (WGS) entry which is preliminary data.</text>
</comment>
<sequence>MWRHRVQGDGREDVPVRHRVQTDGQEDVPVRRRVQGARGVEILAAGDSGEDKDLWASDKRAGARAANNDEGKIGLEASNEGAGSLEAGDDGGGGPVASCAGGEWGNDEESDLKTVCCRGTGTLEVGRG</sequence>
<name>A0ABV0YF81_9TELE</name>
<protein>
    <submittedName>
        <fullName evidence="2">Uncharacterized protein</fullName>
    </submittedName>
</protein>
<keyword evidence="3" id="KW-1185">Reference proteome</keyword>
<proteinExistence type="predicted"/>
<feature type="region of interest" description="Disordered" evidence="1">
    <location>
        <begin position="1"/>
        <end position="27"/>
    </location>
</feature>
<feature type="compositionally biased region" description="Basic and acidic residues" evidence="1">
    <location>
        <begin position="1"/>
        <end position="16"/>
    </location>
</feature>
<dbReference type="EMBL" id="JAHRIP010029859">
    <property type="protein sequence ID" value="MEQ2292143.1"/>
    <property type="molecule type" value="Genomic_DNA"/>
</dbReference>
<evidence type="ECO:0000256" key="1">
    <source>
        <dbReference type="SAM" id="MobiDB-lite"/>
    </source>
</evidence>
<organism evidence="2 3">
    <name type="scientific">Ameca splendens</name>
    <dbReference type="NCBI Taxonomy" id="208324"/>
    <lineage>
        <taxon>Eukaryota</taxon>
        <taxon>Metazoa</taxon>
        <taxon>Chordata</taxon>
        <taxon>Craniata</taxon>
        <taxon>Vertebrata</taxon>
        <taxon>Euteleostomi</taxon>
        <taxon>Actinopterygii</taxon>
        <taxon>Neopterygii</taxon>
        <taxon>Teleostei</taxon>
        <taxon>Neoteleostei</taxon>
        <taxon>Acanthomorphata</taxon>
        <taxon>Ovalentaria</taxon>
        <taxon>Atherinomorphae</taxon>
        <taxon>Cyprinodontiformes</taxon>
        <taxon>Goodeidae</taxon>
        <taxon>Ameca</taxon>
    </lineage>
</organism>
<evidence type="ECO:0000313" key="2">
    <source>
        <dbReference type="EMBL" id="MEQ2292143.1"/>
    </source>
</evidence>